<accession>A0ABD0QQT1</accession>
<dbReference type="Pfam" id="PF00059">
    <property type="entry name" value="Lectin_C"/>
    <property type="match status" value="1"/>
</dbReference>
<dbReference type="EMBL" id="JAMKFB020000007">
    <property type="protein sequence ID" value="KAL0188103.1"/>
    <property type="molecule type" value="Genomic_DNA"/>
</dbReference>
<dbReference type="InterPro" id="IPR016186">
    <property type="entry name" value="C-type_lectin-like/link_sf"/>
</dbReference>
<gene>
    <name evidence="2" type="ORF">M9458_015202</name>
</gene>
<dbReference type="CDD" id="cd00037">
    <property type="entry name" value="CLECT"/>
    <property type="match status" value="1"/>
</dbReference>
<dbReference type="InterPro" id="IPR001304">
    <property type="entry name" value="C-type_lectin-like"/>
</dbReference>
<sequence length="51" mass="5811">MEKMSWDEARRQCKADDADLASVLDSISQAYTILRVSKLKEPLWIGLNSNL</sequence>
<protein>
    <recommendedName>
        <fullName evidence="1">C-type lectin domain-containing protein</fullName>
    </recommendedName>
</protein>
<dbReference type="Gene3D" id="3.10.100.10">
    <property type="entry name" value="Mannose-Binding Protein A, subunit A"/>
    <property type="match status" value="1"/>
</dbReference>
<feature type="domain" description="C-type lectin" evidence="1">
    <location>
        <begin position="2"/>
        <end position="49"/>
    </location>
</feature>
<evidence type="ECO:0000313" key="2">
    <source>
        <dbReference type="EMBL" id="KAL0188103.1"/>
    </source>
</evidence>
<comment type="caution">
    <text evidence="2">The sequence shown here is derived from an EMBL/GenBank/DDBJ whole genome shotgun (WGS) entry which is preliminary data.</text>
</comment>
<feature type="non-terminal residue" evidence="2">
    <location>
        <position position="51"/>
    </location>
</feature>
<dbReference type="SUPFAM" id="SSF56436">
    <property type="entry name" value="C-type lectin-like"/>
    <property type="match status" value="1"/>
</dbReference>
<dbReference type="AlphaFoldDB" id="A0ABD0QQT1"/>
<evidence type="ECO:0000259" key="1">
    <source>
        <dbReference type="Pfam" id="PF00059"/>
    </source>
</evidence>
<dbReference type="Proteomes" id="UP001529510">
    <property type="component" value="Unassembled WGS sequence"/>
</dbReference>
<dbReference type="InterPro" id="IPR016187">
    <property type="entry name" value="CTDL_fold"/>
</dbReference>
<organism evidence="2 3">
    <name type="scientific">Cirrhinus mrigala</name>
    <name type="common">Mrigala</name>
    <dbReference type="NCBI Taxonomy" id="683832"/>
    <lineage>
        <taxon>Eukaryota</taxon>
        <taxon>Metazoa</taxon>
        <taxon>Chordata</taxon>
        <taxon>Craniata</taxon>
        <taxon>Vertebrata</taxon>
        <taxon>Euteleostomi</taxon>
        <taxon>Actinopterygii</taxon>
        <taxon>Neopterygii</taxon>
        <taxon>Teleostei</taxon>
        <taxon>Ostariophysi</taxon>
        <taxon>Cypriniformes</taxon>
        <taxon>Cyprinidae</taxon>
        <taxon>Labeoninae</taxon>
        <taxon>Labeonini</taxon>
        <taxon>Cirrhinus</taxon>
    </lineage>
</organism>
<proteinExistence type="predicted"/>
<reference evidence="2 3" key="1">
    <citation type="submission" date="2024-05" db="EMBL/GenBank/DDBJ databases">
        <title>Genome sequencing and assembly of Indian major carp, Cirrhinus mrigala (Hamilton, 1822).</title>
        <authorList>
            <person name="Mohindra V."/>
            <person name="Chowdhury L.M."/>
            <person name="Lal K."/>
            <person name="Jena J.K."/>
        </authorList>
    </citation>
    <scope>NUCLEOTIDE SEQUENCE [LARGE SCALE GENOMIC DNA]</scope>
    <source>
        <strain evidence="2">CM1030</strain>
        <tissue evidence="2">Blood</tissue>
    </source>
</reference>
<keyword evidence="3" id="KW-1185">Reference proteome</keyword>
<name>A0ABD0QQT1_CIRMR</name>
<evidence type="ECO:0000313" key="3">
    <source>
        <dbReference type="Proteomes" id="UP001529510"/>
    </source>
</evidence>